<dbReference type="Proteomes" id="UP000054321">
    <property type="component" value="Unassembled WGS sequence"/>
</dbReference>
<dbReference type="Gene3D" id="3.40.50.720">
    <property type="entry name" value="NAD(P)-binding Rossmann-like Domain"/>
    <property type="match status" value="1"/>
</dbReference>
<evidence type="ECO:0000259" key="1">
    <source>
        <dbReference type="Pfam" id="PF01370"/>
    </source>
</evidence>
<name>A0A0C3H7K2_OIDMZ</name>
<dbReference type="InParanoid" id="A0A0C3H7K2"/>
<feature type="domain" description="NAD-dependent epimerase/dehydratase" evidence="1">
    <location>
        <begin position="3"/>
        <end position="217"/>
    </location>
</feature>
<dbReference type="PANTHER" id="PTHR48079:SF9">
    <property type="entry name" value="PUTATIVE-RELATED"/>
    <property type="match status" value="1"/>
</dbReference>
<dbReference type="HOGENOM" id="CLU_007383_12_3_1"/>
<dbReference type="SUPFAM" id="SSF51735">
    <property type="entry name" value="NAD(P)-binding Rossmann-fold domains"/>
    <property type="match status" value="1"/>
</dbReference>
<organism evidence="2 3">
    <name type="scientific">Oidiodendron maius (strain Zn)</name>
    <dbReference type="NCBI Taxonomy" id="913774"/>
    <lineage>
        <taxon>Eukaryota</taxon>
        <taxon>Fungi</taxon>
        <taxon>Dikarya</taxon>
        <taxon>Ascomycota</taxon>
        <taxon>Pezizomycotina</taxon>
        <taxon>Leotiomycetes</taxon>
        <taxon>Leotiomycetes incertae sedis</taxon>
        <taxon>Myxotrichaceae</taxon>
        <taxon>Oidiodendron</taxon>
    </lineage>
</organism>
<dbReference type="InterPro" id="IPR051783">
    <property type="entry name" value="NAD(P)-dependent_oxidoreduct"/>
</dbReference>
<dbReference type="InterPro" id="IPR036291">
    <property type="entry name" value="NAD(P)-bd_dom_sf"/>
</dbReference>
<dbReference type="GO" id="GO:0005737">
    <property type="term" value="C:cytoplasm"/>
    <property type="evidence" value="ECO:0007669"/>
    <property type="project" value="TreeGrafter"/>
</dbReference>
<dbReference type="STRING" id="913774.A0A0C3H7K2"/>
<dbReference type="OrthoDB" id="10262413at2759"/>
<dbReference type="Pfam" id="PF01370">
    <property type="entry name" value="Epimerase"/>
    <property type="match status" value="1"/>
</dbReference>
<dbReference type="AlphaFoldDB" id="A0A0C3H7K2"/>
<dbReference type="GO" id="GO:0004029">
    <property type="term" value="F:aldehyde dehydrogenase (NAD+) activity"/>
    <property type="evidence" value="ECO:0007669"/>
    <property type="project" value="TreeGrafter"/>
</dbReference>
<dbReference type="InterPro" id="IPR001509">
    <property type="entry name" value="Epimerase_deHydtase"/>
</dbReference>
<sequence length="300" mass="32036">MRVFVTGASGFIGQAVVQELLQAGHQVLGLARSDKSAELLKSLGAEVHQGSLEDLDSLEQGANSSDGVIHLAFNHECQDMAVGCRKDQAAITAMGHALAGSNRPLIMTSGTMVCDHGRLVTEDDTPNLNSRMAALRGASEAVTLSLVSQGVRASVVRLPPTNHGDGDHRGFIVRIITLARSKGVSAYIGEGLNRWCATHRLDTARVFRLALEKGSAGSVFHAVAEEGVRFKDIAEAIGKQLKIPVISKSAEEAREHFGFLAFAVPEDNPTSSEKTQEALGWRAQNPSLLADLESGVYFKQ</sequence>
<accession>A0A0C3H7K2</accession>
<evidence type="ECO:0000313" key="3">
    <source>
        <dbReference type="Proteomes" id="UP000054321"/>
    </source>
</evidence>
<dbReference type="EMBL" id="KN832879">
    <property type="protein sequence ID" value="KIM99229.1"/>
    <property type="molecule type" value="Genomic_DNA"/>
</dbReference>
<dbReference type="CDD" id="cd05262">
    <property type="entry name" value="SDR_a7"/>
    <property type="match status" value="1"/>
</dbReference>
<keyword evidence="3" id="KW-1185">Reference proteome</keyword>
<gene>
    <name evidence="2" type="ORF">OIDMADRAFT_56387</name>
</gene>
<dbReference type="PANTHER" id="PTHR48079">
    <property type="entry name" value="PROTEIN YEEZ"/>
    <property type="match status" value="1"/>
</dbReference>
<reference evidence="3" key="2">
    <citation type="submission" date="2015-01" db="EMBL/GenBank/DDBJ databases">
        <title>Evolutionary Origins and Diversification of the Mycorrhizal Mutualists.</title>
        <authorList>
            <consortium name="DOE Joint Genome Institute"/>
            <consortium name="Mycorrhizal Genomics Consortium"/>
            <person name="Kohler A."/>
            <person name="Kuo A."/>
            <person name="Nagy L.G."/>
            <person name="Floudas D."/>
            <person name="Copeland A."/>
            <person name="Barry K.W."/>
            <person name="Cichocki N."/>
            <person name="Veneault-Fourrey C."/>
            <person name="LaButti K."/>
            <person name="Lindquist E.A."/>
            <person name="Lipzen A."/>
            <person name="Lundell T."/>
            <person name="Morin E."/>
            <person name="Murat C."/>
            <person name="Riley R."/>
            <person name="Ohm R."/>
            <person name="Sun H."/>
            <person name="Tunlid A."/>
            <person name="Henrissat B."/>
            <person name="Grigoriev I.V."/>
            <person name="Hibbett D.S."/>
            <person name="Martin F."/>
        </authorList>
    </citation>
    <scope>NUCLEOTIDE SEQUENCE [LARGE SCALE GENOMIC DNA]</scope>
    <source>
        <strain evidence="3">Zn</strain>
    </source>
</reference>
<proteinExistence type="predicted"/>
<evidence type="ECO:0000313" key="2">
    <source>
        <dbReference type="EMBL" id="KIM99229.1"/>
    </source>
</evidence>
<reference evidence="2 3" key="1">
    <citation type="submission" date="2014-04" db="EMBL/GenBank/DDBJ databases">
        <authorList>
            <consortium name="DOE Joint Genome Institute"/>
            <person name="Kuo A."/>
            <person name="Martino E."/>
            <person name="Perotto S."/>
            <person name="Kohler A."/>
            <person name="Nagy L.G."/>
            <person name="Floudas D."/>
            <person name="Copeland A."/>
            <person name="Barry K.W."/>
            <person name="Cichocki N."/>
            <person name="Veneault-Fourrey C."/>
            <person name="LaButti K."/>
            <person name="Lindquist E.A."/>
            <person name="Lipzen A."/>
            <person name="Lundell T."/>
            <person name="Morin E."/>
            <person name="Murat C."/>
            <person name="Sun H."/>
            <person name="Tunlid A."/>
            <person name="Henrissat B."/>
            <person name="Grigoriev I.V."/>
            <person name="Hibbett D.S."/>
            <person name="Martin F."/>
            <person name="Nordberg H.P."/>
            <person name="Cantor M.N."/>
            <person name="Hua S.X."/>
        </authorList>
    </citation>
    <scope>NUCLEOTIDE SEQUENCE [LARGE SCALE GENOMIC DNA]</scope>
    <source>
        <strain evidence="2 3">Zn</strain>
    </source>
</reference>
<protein>
    <recommendedName>
        <fullName evidence="1">NAD-dependent epimerase/dehydratase domain-containing protein</fullName>
    </recommendedName>
</protein>
<dbReference type="FunCoup" id="A0A0C3H7K2">
    <property type="interactions" value="51"/>
</dbReference>